<reference evidence="8" key="1">
    <citation type="submission" date="2025-08" db="UniProtKB">
        <authorList>
            <consortium name="RefSeq"/>
        </authorList>
    </citation>
    <scope>IDENTIFICATION</scope>
    <source>
        <tissue evidence="8">Muscle</tissue>
    </source>
</reference>
<dbReference type="RefSeq" id="XP_054946077.1">
    <property type="nucleotide sequence ID" value="XM_055090102.1"/>
</dbReference>
<evidence type="ECO:0000256" key="1">
    <source>
        <dbReference type="ARBA" id="ARBA00004604"/>
    </source>
</evidence>
<evidence type="ECO:0000313" key="7">
    <source>
        <dbReference type="Proteomes" id="UP000248484"/>
    </source>
</evidence>
<keyword evidence="5" id="KW-0539">Nucleus</keyword>
<evidence type="ECO:0000256" key="5">
    <source>
        <dbReference type="HAMAP-Rule" id="MF_03122"/>
    </source>
</evidence>
<comment type="subcellular location">
    <subcellularLocation>
        <location evidence="5">Cytoplasm</location>
    </subcellularLocation>
    <subcellularLocation>
        <location evidence="5">Nucleus</location>
    </subcellularLocation>
    <subcellularLocation>
        <location evidence="1">Nucleus</location>
        <location evidence="1">Nucleolus</location>
    </subcellularLocation>
    <text evidence="5">Localized in cytoplasmic mRNP granules containing untranslated mRNAs.</text>
</comment>
<comment type="subunit">
    <text evidence="5">Component of the small ribosomal subunit. Mature ribosomes consist of a small (40S) and a large (60S) subunit. The 40S subunit contains about 33 different proteins and 1 molecule of RNA (18S). The 60S subunit contains about 49 different proteins and 3 molecules of RNA (28S, 5.8S and 5S). Identified in a IGF2BP1-dependent mRNP granule complex containing untranslated mRNAs. Binds with high affinity to IPO4. Interacts with DDIT3.</text>
</comment>
<accession>A0A9W2X3R7</accession>
<keyword evidence="5" id="KW-0221">Differentiation</keyword>
<dbReference type="GO" id="GO:0030154">
    <property type="term" value="P:cell differentiation"/>
    <property type="evidence" value="ECO:0007669"/>
    <property type="project" value="UniProtKB-KW"/>
</dbReference>
<evidence type="ECO:0000256" key="2">
    <source>
        <dbReference type="ARBA" id="ARBA00022490"/>
    </source>
</evidence>
<evidence type="ECO:0000256" key="4">
    <source>
        <dbReference type="ARBA" id="ARBA00023274"/>
    </source>
</evidence>
<feature type="region of interest" description="Disordered" evidence="6">
    <location>
        <begin position="262"/>
        <end position="289"/>
    </location>
</feature>
<keyword evidence="7" id="KW-1185">Reference proteome</keyword>
<dbReference type="OrthoDB" id="246661at2759"/>
<dbReference type="GeneID" id="102993923"/>
<dbReference type="InterPro" id="IPR027500">
    <property type="entry name" value="Ribosomal_eS1_euk"/>
</dbReference>
<comment type="function">
    <text evidence="5">May play a role during erythropoiesis through regulation of transcription factor DDIT3.</text>
</comment>
<proteinExistence type="inferred from homology"/>
<gene>
    <name evidence="8" type="primary">LOC102993923</name>
    <name evidence="5" type="synonym">RPS3A</name>
</gene>
<name>A0A9W2X3R7_PHYMC</name>
<protein>
    <recommendedName>
        <fullName evidence="5">Small ribosomal subunit protein eS1</fullName>
    </recommendedName>
</protein>
<dbReference type="GO" id="GO:0022627">
    <property type="term" value="C:cytosolic small ribosomal subunit"/>
    <property type="evidence" value="ECO:0007669"/>
    <property type="project" value="UniProtKB-UniRule"/>
</dbReference>
<organism evidence="7 8">
    <name type="scientific">Physeter macrocephalus</name>
    <name type="common">Sperm whale</name>
    <name type="synonym">Physeter catodon</name>
    <dbReference type="NCBI Taxonomy" id="9755"/>
    <lineage>
        <taxon>Eukaryota</taxon>
        <taxon>Metazoa</taxon>
        <taxon>Chordata</taxon>
        <taxon>Craniata</taxon>
        <taxon>Vertebrata</taxon>
        <taxon>Euteleostomi</taxon>
        <taxon>Mammalia</taxon>
        <taxon>Eutheria</taxon>
        <taxon>Laurasiatheria</taxon>
        <taxon>Artiodactyla</taxon>
        <taxon>Whippomorpha</taxon>
        <taxon>Cetacea</taxon>
        <taxon>Odontoceti</taxon>
        <taxon>Physeteridae</taxon>
        <taxon>Physeter</taxon>
    </lineage>
</organism>
<dbReference type="HAMAP" id="MF_03122">
    <property type="entry name" value="Ribosomal_eS1_euk"/>
    <property type="match status" value="1"/>
</dbReference>
<keyword evidence="3 5" id="KW-0689">Ribosomal protein</keyword>
<dbReference type="GO" id="GO:0005730">
    <property type="term" value="C:nucleolus"/>
    <property type="evidence" value="ECO:0007669"/>
    <property type="project" value="UniProtKB-SubCell"/>
</dbReference>
<keyword evidence="4 5" id="KW-0687">Ribonucleoprotein</keyword>
<comment type="caution">
    <text evidence="5">Lacks conserved residue(s) required for the propagation of feature annotation.</text>
</comment>
<keyword evidence="2 5" id="KW-0963">Cytoplasm</keyword>
<comment type="similarity">
    <text evidence="5">Belongs to the eukaryotic ribosomal protein eS1 family.</text>
</comment>
<dbReference type="InterPro" id="IPR001593">
    <property type="entry name" value="Ribosomal_eS1"/>
</dbReference>
<evidence type="ECO:0000313" key="8">
    <source>
        <dbReference type="RefSeq" id="XP_054946077.1"/>
    </source>
</evidence>
<dbReference type="GO" id="GO:0006412">
    <property type="term" value="P:translation"/>
    <property type="evidence" value="ECO:0007669"/>
    <property type="project" value="UniProtKB-UniRule"/>
</dbReference>
<dbReference type="PANTHER" id="PTHR11830">
    <property type="entry name" value="40S RIBOSOMAL PROTEIN S3A"/>
    <property type="match status" value="1"/>
</dbReference>
<dbReference type="Pfam" id="PF01015">
    <property type="entry name" value="Ribosomal_S3Ae"/>
    <property type="match status" value="1"/>
</dbReference>
<dbReference type="GO" id="GO:0003735">
    <property type="term" value="F:structural constituent of ribosome"/>
    <property type="evidence" value="ECO:0007669"/>
    <property type="project" value="UniProtKB-UniRule"/>
</dbReference>
<evidence type="ECO:0000256" key="3">
    <source>
        <dbReference type="ARBA" id="ARBA00022980"/>
    </source>
</evidence>
<dbReference type="KEGG" id="pcad:102993923"/>
<sequence length="289" mass="32688">MSNSLDGLNSKLDTSKEKLGAFWLSEQHHGVSKNRSLMKGGKKGAKKKAVDPFSKKEWYDVKAPAMFNVRNIGKTLVTRTQGTKISSDGLKCCVFEVSLADLQNDEFAFRKFKLITEDVQGKNCLNNFCGMDITHDKMCSMVKKCQTMIEAHVDVKTNDGYLLHLSCVGFTKKHNSQIRKTFYAQHQQVHQICKKMREIMTRELQTNDLKEVVNKLIPDSIGKDIEKACQSIYLLHDVIVRKVKMMKKPKFELGKLMELRGEGSRSGKATGDEAGARVERADGHEPRIC</sequence>
<dbReference type="AlphaFoldDB" id="A0A9W2X3R7"/>
<dbReference type="SMART" id="SM01397">
    <property type="entry name" value="Ribosomal_S3Ae"/>
    <property type="match status" value="1"/>
</dbReference>
<evidence type="ECO:0000256" key="6">
    <source>
        <dbReference type="SAM" id="MobiDB-lite"/>
    </source>
</evidence>
<dbReference type="Proteomes" id="UP000248484">
    <property type="component" value="Chromosome 14"/>
</dbReference>